<protein>
    <recommendedName>
        <fullName evidence="1">Peptidase M17 leucyl aminopeptidase N-terminal domain-containing protein</fullName>
    </recommendedName>
</protein>
<dbReference type="GO" id="GO:0006508">
    <property type="term" value="P:proteolysis"/>
    <property type="evidence" value="ECO:0007669"/>
    <property type="project" value="InterPro"/>
</dbReference>
<evidence type="ECO:0000313" key="2">
    <source>
        <dbReference type="EMBL" id="VAX31121.1"/>
    </source>
</evidence>
<accession>A0A3B1CX52</accession>
<name>A0A3B1CX52_9ZZZZ</name>
<dbReference type="GO" id="GO:0070006">
    <property type="term" value="F:metalloaminopeptidase activity"/>
    <property type="evidence" value="ECO:0007669"/>
    <property type="project" value="InterPro"/>
</dbReference>
<reference evidence="2" key="1">
    <citation type="submission" date="2018-06" db="EMBL/GenBank/DDBJ databases">
        <authorList>
            <person name="Zhirakovskaya E."/>
        </authorList>
    </citation>
    <scope>NUCLEOTIDE SEQUENCE</scope>
</reference>
<sequence>MKVEVYSGSLNRLRTEVLALACFKDVRPLHGWPGEIDWFYSGVISRLMMQNHFTGFHGEILLIPTEGKLHISKVILIGLGPSAPYDVLQFEKAVAKLLETIEGLQTRDCAIVTASFCGKALETPWVAASFVHAWQETQLPQDLSLVINDIEQGKAFQHKIRNGTVFEADQHTKSVKG</sequence>
<gene>
    <name evidence="2" type="ORF">MNBD_NITROSPIRAE01-1048</name>
</gene>
<evidence type="ECO:0000259" key="1">
    <source>
        <dbReference type="Pfam" id="PF02789"/>
    </source>
</evidence>
<proteinExistence type="predicted"/>
<dbReference type="Pfam" id="PF02789">
    <property type="entry name" value="Peptidase_M17_N"/>
    <property type="match status" value="1"/>
</dbReference>
<dbReference type="SUPFAM" id="SSF52949">
    <property type="entry name" value="Macro domain-like"/>
    <property type="match status" value="1"/>
</dbReference>
<dbReference type="InterPro" id="IPR008283">
    <property type="entry name" value="Peptidase_M17_N"/>
</dbReference>
<dbReference type="AlphaFoldDB" id="A0A3B1CX52"/>
<organism evidence="2">
    <name type="scientific">hydrothermal vent metagenome</name>
    <dbReference type="NCBI Taxonomy" id="652676"/>
    <lineage>
        <taxon>unclassified sequences</taxon>
        <taxon>metagenomes</taxon>
        <taxon>ecological metagenomes</taxon>
    </lineage>
</organism>
<feature type="domain" description="Peptidase M17 leucyl aminopeptidase N-terminal" evidence="1">
    <location>
        <begin position="36"/>
        <end position="133"/>
    </location>
</feature>
<dbReference type="EMBL" id="UOGF01000071">
    <property type="protein sequence ID" value="VAX31121.1"/>
    <property type="molecule type" value="Genomic_DNA"/>
</dbReference>
<dbReference type="Gene3D" id="3.40.220.10">
    <property type="entry name" value="Leucine Aminopeptidase, subunit E, domain 1"/>
    <property type="match status" value="1"/>
</dbReference>
<dbReference type="InterPro" id="IPR043472">
    <property type="entry name" value="Macro_dom-like"/>
</dbReference>